<dbReference type="InterPro" id="IPR041698">
    <property type="entry name" value="Methyltransf_25"/>
</dbReference>
<dbReference type="Proteomes" id="UP000193553">
    <property type="component" value="Unassembled WGS sequence"/>
</dbReference>
<dbReference type="GO" id="GO:0008168">
    <property type="term" value="F:methyltransferase activity"/>
    <property type="evidence" value="ECO:0007669"/>
    <property type="project" value="UniProtKB-KW"/>
</dbReference>
<evidence type="ECO:0000313" key="8">
    <source>
        <dbReference type="Proteomes" id="UP000193884"/>
    </source>
</evidence>
<accession>A0A1X3GWP2</accession>
<dbReference type="PANTHER" id="PTHR43464:SF19">
    <property type="entry name" value="UBIQUINONE BIOSYNTHESIS O-METHYLTRANSFERASE, MITOCHONDRIAL"/>
    <property type="match status" value="1"/>
</dbReference>
<dbReference type="EMBL" id="NAFK01000176">
    <property type="protein sequence ID" value="OSJ21699.1"/>
    <property type="molecule type" value="Genomic_DNA"/>
</dbReference>
<dbReference type="AlphaFoldDB" id="A0A1X3GWP2"/>
<dbReference type="GO" id="GO:0032259">
    <property type="term" value="P:methylation"/>
    <property type="evidence" value="ECO:0007669"/>
    <property type="project" value="UniProtKB-KW"/>
</dbReference>
<keyword evidence="3" id="KW-0949">S-adenosyl-L-methionine</keyword>
<dbReference type="RefSeq" id="WP_085361905.1">
    <property type="nucleotide sequence ID" value="NZ_NAFC01000161.1"/>
</dbReference>
<dbReference type="CDD" id="cd02440">
    <property type="entry name" value="AdoMet_MTases"/>
    <property type="match status" value="1"/>
</dbReference>
<proteinExistence type="predicted"/>
<evidence type="ECO:0000259" key="4">
    <source>
        <dbReference type="Pfam" id="PF13649"/>
    </source>
</evidence>
<evidence type="ECO:0000256" key="1">
    <source>
        <dbReference type="ARBA" id="ARBA00022603"/>
    </source>
</evidence>
<dbReference type="SUPFAM" id="SSF53335">
    <property type="entry name" value="S-adenosyl-L-methionine-dependent methyltransferases"/>
    <property type="match status" value="1"/>
</dbReference>
<name>A0A1X3GWP2_9BRAD</name>
<keyword evidence="1 5" id="KW-0489">Methyltransferase</keyword>
<keyword evidence="8" id="KW-1185">Reference proteome</keyword>
<protein>
    <submittedName>
        <fullName evidence="5">SAM-dependent methyltransferase</fullName>
    </submittedName>
</protein>
<dbReference type="Proteomes" id="UP000193884">
    <property type="component" value="Unassembled WGS sequence"/>
</dbReference>
<gene>
    <name evidence="6" type="ORF">BST63_32555</name>
    <name evidence="5" type="ORF">BSZ18_33765</name>
</gene>
<dbReference type="InterPro" id="IPR029063">
    <property type="entry name" value="SAM-dependent_MTases_sf"/>
</dbReference>
<reference evidence="7 8" key="1">
    <citation type="submission" date="2017-03" db="EMBL/GenBank/DDBJ databases">
        <title>Whole genome sequences of fourteen strains of Bradyrhizobium canariense and one strain of Bradyrhizobium japonicum isolated from Lupinus (Papilionoideae: Genisteae) species in Algeria.</title>
        <authorList>
            <person name="Crovadore J."/>
            <person name="Chekireb D."/>
            <person name="Brachmann A."/>
            <person name="Chablais R."/>
            <person name="Cochard B."/>
            <person name="Lefort F."/>
        </authorList>
    </citation>
    <scope>NUCLEOTIDE SEQUENCE [LARGE SCALE GENOMIC DNA]</scope>
    <source>
        <strain evidence="5 7">UBMA195</strain>
        <strain evidence="6 8">UBMAN05</strain>
    </source>
</reference>
<comment type="caution">
    <text evidence="5">The sequence shown here is derived from an EMBL/GenBank/DDBJ whole genome shotgun (WGS) entry which is preliminary data.</text>
</comment>
<evidence type="ECO:0000313" key="6">
    <source>
        <dbReference type="EMBL" id="OSJ21699.1"/>
    </source>
</evidence>
<organism evidence="5 7">
    <name type="scientific">Bradyrhizobium canariense</name>
    <dbReference type="NCBI Taxonomy" id="255045"/>
    <lineage>
        <taxon>Bacteria</taxon>
        <taxon>Pseudomonadati</taxon>
        <taxon>Pseudomonadota</taxon>
        <taxon>Alphaproteobacteria</taxon>
        <taxon>Hyphomicrobiales</taxon>
        <taxon>Nitrobacteraceae</taxon>
        <taxon>Bradyrhizobium</taxon>
    </lineage>
</organism>
<dbReference type="OrthoDB" id="9777638at2"/>
<feature type="domain" description="Methyltransferase" evidence="4">
    <location>
        <begin position="52"/>
        <end position="145"/>
    </location>
</feature>
<evidence type="ECO:0000256" key="2">
    <source>
        <dbReference type="ARBA" id="ARBA00022679"/>
    </source>
</evidence>
<evidence type="ECO:0000313" key="7">
    <source>
        <dbReference type="Proteomes" id="UP000193553"/>
    </source>
</evidence>
<sequence length="290" mass="30961">MDAMQKAIEQMRLWNGPAGRAWVETQDILDEMFKQFERPLCEAVPAGSNRRVLDVGCGTGGLTVAVARKLGQGGRVVGIDISAPMIGAALARAEREGTSASFICADAQHHKFGPASFDTIISRLGVMFFEDFVAAFANLRRAAAEGAGLAVVAWRGAAENPFMTAAERAAAPLLPNMPARPSGGPGQFAFAGKDRVRTILLESGWTEIDIRPVDIPCRFPASELARYVGWLGPVGTILQDADRGLRERVVDAVRPAFAPYVEADAIRFTAACWMIQARASTDAAGEVSNG</sequence>
<dbReference type="Pfam" id="PF13649">
    <property type="entry name" value="Methyltransf_25"/>
    <property type="match status" value="1"/>
</dbReference>
<keyword evidence="2 5" id="KW-0808">Transferase</keyword>
<evidence type="ECO:0000256" key="3">
    <source>
        <dbReference type="ARBA" id="ARBA00022691"/>
    </source>
</evidence>
<evidence type="ECO:0000313" key="5">
    <source>
        <dbReference type="EMBL" id="OSJ02690.1"/>
    </source>
</evidence>
<dbReference type="Gene3D" id="3.40.50.150">
    <property type="entry name" value="Vaccinia Virus protein VP39"/>
    <property type="match status" value="1"/>
</dbReference>
<dbReference type="EMBL" id="NAFI01000188">
    <property type="protein sequence ID" value="OSJ02690.1"/>
    <property type="molecule type" value="Genomic_DNA"/>
</dbReference>
<dbReference type="PANTHER" id="PTHR43464">
    <property type="entry name" value="METHYLTRANSFERASE"/>
    <property type="match status" value="1"/>
</dbReference>